<evidence type="ECO:0000313" key="3">
    <source>
        <dbReference type="EMBL" id="SUE40213.1"/>
    </source>
</evidence>
<accession>A0A1S8D9K8</accession>
<keyword evidence="1" id="KW-0472">Membrane</keyword>
<name>A0A1S8D9K8_9PROT</name>
<dbReference type="STRING" id="207340.APZ41_006270"/>
<proteinExistence type="predicted"/>
<gene>
    <name evidence="2" type="ORF">APZ41_006270</name>
    <name evidence="3" type="ORF">NCTC13291_01772</name>
</gene>
<keyword evidence="4" id="KW-1185">Reference proteome</keyword>
<evidence type="ECO:0000313" key="5">
    <source>
        <dbReference type="Proteomes" id="UP000254919"/>
    </source>
</evidence>
<evidence type="ECO:0000256" key="1">
    <source>
        <dbReference type="SAM" id="Phobius"/>
    </source>
</evidence>
<dbReference type="AlphaFoldDB" id="A0A1S8D9K8"/>
<organism evidence="2 4">
    <name type="scientific">Roseomonas mucosa</name>
    <dbReference type="NCBI Taxonomy" id="207340"/>
    <lineage>
        <taxon>Bacteria</taxon>
        <taxon>Pseudomonadati</taxon>
        <taxon>Pseudomonadota</taxon>
        <taxon>Alphaproteobacteria</taxon>
        <taxon>Acetobacterales</taxon>
        <taxon>Roseomonadaceae</taxon>
        <taxon>Roseomonas</taxon>
    </lineage>
</organism>
<feature type="transmembrane region" description="Helical" evidence="1">
    <location>
        <begin position="66"/>
        <end position="87"/>
    </location>
</feature>
<sequence>MSTLLAACLLLTVAAVWLGVLGAARLRDPLDRLHAVTFVNIAGGAAVTAAAFVTDGLSGRSLKITLMVLLSWAIGAALAHATGRALLRRDHKGAETG</sequence>
<dbReference type="RefSeq" id="WP_019461895.1">
    <property type="nucleotide sequence ID" value="NZ_AP031462.1"/>
</dbReference>
<dbReference type="EMBL" id="UGVN01000001">
    <property type="protein sequence ID" value="SUE40213.1"/>
    <property type="molecule type" value="Genomic_DNA"/>
</dbReference>
<protein>
    <submittedName>
        <fullName evidence="2">Cation:proton antiporter</fullName>
    </submittedName>
    <submittedName>
        <fullName evidence="3">Putative monovalent cation/H+ antiporter subunit G</fullName>
    </submittedName>
</protein>
<reference evidence="3 5" key="2">
    <citation type="submission" date="2018-06" db="EMBL/GenBank/DDBJ databases">
        <authorList>
            <consortium name="Pathogen Informatics"/>
            <person name="Doyle S."/>
        </authorList>
    </citation>
    <scope>NUCLEOTIDE SEQUENCE [LARGE SCALE GENOMIC DNA]</scope>
    <source>
        <strain evidence="3 5">NCTC13291</strain>
    </source>
</reference>
<dbReference type="InterPro" id="IPR005133">
    <property type="entry name" value="PhaG_MnhG_YufB"/>
</dbReference>
<dbReference type="GeneID" id="99632820"/>
<reference evidence="2 4" key="1">
    <citation type="submission" date="2016-12" db="EMBL/GenBank/DDBJ databases">
        <title>Draft genome sequence of Roseomonas mucosa strain AU37, isolated from a peripheral intravenous catheter.</title>
        <authorList>
            <person name="Choudhury M.A."/>
            <person name="Sidjabat H.E."/>
            <person name="Wailan A.M."/>
            <person name="Zhang L."/>
            <person name="Marsh N.M."/>
            <person name="Rickard C.M."/>
            <person name="Davies M."/>
            <person name="Mcmillan D.J."/>
        </authorList>
    </citation>
    <scope>NUCLEOTIDE SEQUENCE [LARGE SCALE GENOMIC DNA]</scope>
    <source>
        <strain evidence="2 4">SAVE376</strain>
    </source>
</reference>
<dbReference type="OrthoDB" id="8000739at2"/>
<feature type="transmembrane region" description="Helical" evidence="1">
    <location>
        <begin position="33"/>
        <end position="54"/>
    </location>
</feature>
<evidence type="ECO:0000313" key="2">
    <source>
        <dbReference type="EMBL" id="ONH84035.1"/>
    </source>
</evidence>
<keyword evidence="1" id="KW-0812">Transmembrane</keyword>
<dbReference type="GO" id="GO:0098662">
    <property type="term" value="P:inorganic cation transmembrane transport"/>
    <property type="evidence" value="ECO:0007669"/>
    <property type="project" value="InterPro"/>
</dbReference>
<dbReference type="Pfam" id="PF03334">
    <property type="entry name" value="PhaG_MnhG_YufB"/>
    <property type="match status" value="1"/>
</dbReference>
<dbReference type="EMBL" id="LLWF02000013">
    <property type="protein sequence ID" value="ONH84035.1"/>
    <property type="molecule type" value="Genomic_DNA"/>
</dbReference>
<keyword evidence="1" id="KW-1133">Transmembrane helix</keyword>
<dbReference type="Proteomes" id="UP000254919">
    <property type="component" value="Unassembled WGS sequence"/>
</dbReference>
<dbReference type="Proteomes" id="UP000054844">
    <property type="component" value="Unassembled WGS sequence"/>
</dbReference>
<dbReference type="GO" id="GO:0015297">
    <property type="term" value="F:antiporter activity"/>
    <property type="evidence" value="ECO:0007669"/>
    <property type="project" value="InterPro"/>
</dbReference>
<evidence type="ECO:0000313" key="4">
    <source>
        <dbReference type="Proteomes" id="UP000054844"/>
    </source>
</evidence>